<gene>
    <name evidence="11" type="ORF">RRG08_031226</name>
</gene>
<evidence type="ECO:0000256" key="7">
    <source>
        <dbReference type="RuleBase" id="RU000682"/>
    </source>
</evidence>
<dbReference type="SUPFAM" id="SSF46689">
    <property type="entry name" value="Homeodomain-like"/>
    <property type="match status" value="1"/>
</dbReference>
<keyword evidence="2" id="KW-0217">Developmental protein</keyword>
<keyword evidence="12" id="KW-1185">Reference proteome</keyword>
<dbReference type="Proteomes" id="UP001283361">
    <property type="component" value="Unassembled WGS sequence"/>
</dbReference>
<dbReference type="AlphaFoldDB" id="A0AAE1AIN1"/>
<dbReference type="PROSITE" id="PS00027">
    <property type="entry name" value="HOMEOBOX_1"/>
    <property type="match status" value="1"/>
</dbReference>
<dbReference type="InterPro" id="IPR009057">
    <property type="entry name" value="Homeodomain-like_sf"/>
</dbReference>
<dbReference type="PROSITE" id="PS50803">
    <property type="entry name" value="OAR"/>
    <property type="match status" value="1"/>
</dbReference>
<name>A0AAE1AIN1_9GAST</name>
<reference evidence="11" key="1">
    <citation type="journal article" date="2023" name="G3 (Bethesda)">
        <title>A reference genome for the long-term kleptoplast-retaining sea slug Elysia crispata morphotype clarki.</title>
        <authorList>
            <person name="Eastman K.E."/>
            <person name="Pendleton A.L."/>
            <person name="Shaikh M.A."/>
            <person name="Suttiyut T."/>
            <person name="Ogas R."/>
            <person name="Tomko P."/>
            <person name="Gavelis G."/>
            <person name="Widhalm J.R."/>
            <person name="Wisecaver J.H."/>
        </authorList>
    </citation>
    <scope>NUCLEOTIDE SEQUENCE</scope>
    <source>
        <strain evidence="11">ECLA1</strain>
    </source>
</reference>
<evidence type="ECO:0000313" key="11">
    <source>
        <dbReference type="EMBL" id="KAK3788570.1"/>
    </source>
</evidence>
<evidence type="ECO:0000256" key="6">
    <source>
        <dbReference type="PROSITE-ProRule" id="PRU00108"/>
    </source>
</evidence>
<feature type="compositionally biased region" description="Low complexity" evidence="8">
    <location>
        <begin position="364"/>
        <end position="382"/>
    </location>
</feature>
<dbReference type="InterPro" id="IPR050649">
    <property type="entry name" value="Paired_Homeobox_TFs"/>
</dbReference>
<protein>
    <recommendedName>
        <fullName evidence="13">Aristaless-related homeobox protein</fullName>
    </recommendedName>
</protein>
<sequence length="682" mass="74647">MFALESTDSRTKTTGNPNRKLSDSATAAIFAPETGNSPTGRQLMGSNSALQASPALAGLRAATPLIKADIGKITPADKNECVNRELPEEINMIEIKFDRADAGSPVGSPGPYPQPQYHQCKVGGPGHARPASGCLRSSSECCSEEEEEEEEERDKIEELIDVECRHDEKARNDLIERSVSDLLKAEQERIMNRGLSPSAASDGEEVSRRNHEPAAGKYATITDEHLMGSHDLDIKQEMQSPPRRAVGRDESVEDLLEADDKDKELEDYGKRKQRRYRTTFTSFQLEELERAFQKTHYPDVFTREELAMRIDLTEARVQVWFQNRRAKWRKKEKVGAASHPFSPFNPGFGILTARGIIPPPHNALSQHSQPSQHHSHHPLQSPVGLHQSQHHHPHHHHHHHQQHHQHPHPQHHHHHHHARHQPSQNTTSYSDLLLKTYEHTFMSRYGLHSAAHLGQAFPPVAAAAAAVSGFYGPPGLSTLGLTPPQGLTGVGGGVVRSFGPLSLTLPPPGSFQHLLASMTSSALKAREGLLEMTNGSLSSTTASSSSVVTTSPVQSVSPPDNSAISIKINSNNNNNHINSNNNNHLNNHNSATPRSASVSSTSTPSPTRDFDSGKLRVGPGISLPLSPEPGPPQPEDKEPARELLDSGKGDVRTSSIASLRLKAREHQLRIGADNGCSTRVVF</sequence>
<feature type="domain" description="Homeobox" evidence="9">
    <location>
        <begin position="271"/>
        <end position="331"/>
    </location>
</feature>
<feature type="region of interest" description="Disordered" evidence="8">
    <location>
        <begin position="123"/>
        <end position="155"/>
    </location>
</feature>
<evidence type="ECO:0000256" key="3">
    <source>
        <dbReference type="ARBA" id="ARBA00023125"/>
    </source>
</evidence>
<feature type="region of interest" description="Disordered" evidence="8">
    <location>
        <begin position="1"/>
        <end position="47"/>
    </location>
</feature>
<feature type="compositionally biased region" description="Basic and acidic residues" evidence="8">
    <location>
        <begin position="205"/>
        <end position="214"/>
    </location>
</feature>
<accession>A0AAE1AIN1</accession>
<feature type="compositionally biased region" description="Basic residues" evidence="8">
    <location>
        <begin position="388"/>
        <end position="420"/>
    </location>
</feature>
<evidence type="ECO:0000259" key="9">
    <source>
        <dbReference type="PROSITE" id="PS50071"/>
    </source>
</evidence>
<evidence type="ECO:0000256" key="4">
    <source>
        <dbReference type="ARBA" id="ARBA00023155"/>
    </source>
</evidence>
<evidence type="ECO:0000256" key="5">
    <source>
        <dbReference type="ARBA" id="ARBA00023242"/>
    </source>
</evidence>
<comment type="caution">
    <text evidence="11">The sequence shown here is derived from an EMBL/GenBank/DDBJ whole genome shotgun (WGS) entry which is preliminary data.</text>
</comment>
<evidence type="ECO:0000256" key="2">
    <source>
        <dbReference type="ARBA" id="ARBA00022473"/>
    </source>
</evidence>
<dbReference type="InterPro" id="IPR017970">
    <property type="entry name" value="Homeobox_CS"/>
</dbReference>
<evidence type="ECO:0008006" key="13">
    <source>
        <dbReference type="Google" id="ProtNLM"/>
    </source>
</evidence>
<feature type="compositionally biased region" description="Polar residues" evidence="8">
    <location>
        <begin position="34"/>
        <end position="47"/>
    </location>
</feature>
<dbReference type="FunFam" id="1.10.10.60:FF:000102">
    <property type="entry name" value="Aristaless related homeobox"/>
    <property type="match status" value="1"/>
</dbReference>
<feature type="compositionally biased region" description="Basic and acidic residues" evidence="8">
    <location>
        <begin position="634"/>
        <end position="650"/>
    </location>
</feature>
<dbReference type="PANTHER" id="PTHR24329">
    <property type="entry name" value="HOMEOBOX PROTEIN ARISTALESS"/>
    <property type="match status" value="1"/>
</dbReference>
<evidence type="ECO:0000313" key="12">
    <source>
        <dbReference type="Proteomes" id="UP001283361"/>
    </source>
</evidence>
<dbReference type="Pfam" id="PF03826">
    <property type="entry name" value="OAR"/>
    <property type="match status" value="1"/>
</dbReference>
<feature type="compositionally biased region" description="Low complexity" evidence="8">
    <location>
        <begin position="536"/>
        <end position="607"/>
    </location>
</feature>
<dbReference type="PANTHER" id="PTHR24329:SF543">
    <property type="entry name" value="FI01017P-RELATED"/>
    <property type="match status" value="1"/>
</dbReference>
<evidence type="ECO:0000256" key="1">
    <source>
        <dbReference type="ARBA" id="ARBA00004123"/>
    </source>
</evidence>
<dbReference type="InterPro" id="IPR003654">
    <property type="entry name" value="OAR_dom"/>
</dbReference>
<evidence type="ECO:0000256" key="8">
    <source>
        <dbReference type="SAM" id="MobiDB-lite"/>
    </source>
</evidence>
<feature type="region of interest" description="Disordered" evidence="8">
    <location>
        <begin position="535"/>
        <end position="650"/>
    </location>
</feature>
<feature type="compositionally biased region" description="Acidic residues" evidence="8">
    <location>
        <begin position="142"/>
        <end position="152"/>
    </location>
</feature>
<dbReference type="Gene3D" id="1.10.10.60">
    <property type="entry name" value="Homeodomain-like"/>
    <property type="match status" value="1"/>
</dbReference>
<keyword evidence="5 6" id="KW-0539">Nucleus</keyword>
<comment type="subcellular location">
    <subcellularLocation>
        <location evidence="1 6 7">Nucleus</location>
    </subcellularLocation>
</comment>
<feature type="domain" description="OAR" evidence="10">
    <location>
        <begin position="654"/>
        <end position="667"/>
    </location>
</feature>
<dbReference type="EMBL" id="JAWDGP010001753">
    <property type="protein sequence ID" value="KAK3788570.1"/>
    <property type="molecule type" value="Genomic_DNA"/>
</dbReference>
<dbReference type="Pfam" id="PF00046">
    <property type="entry name" value="Homeodomain"/>
    <property type="match status" value="1"/>
</dbReference>
<dbReference type="InterPro" id="IPR001356">
    <property type="entry name" value="HD"/>
</dbReference>
<dbReference type="GO" id="GO:0000981">
    <property type="term" value="F:DNA-binding transcription factor activity, RNA polymerase II-specific"/>
    <property type="evidence" value="ECO:0007669"/>
    <property type="project" value="InterPro"/>
</dbReference>
<proteinExistence type="predicted"/>
<dbReference type="SMART" id="SM00389">
    <property type="entry name" value="HOX"/>
    <property type="match status" value="1"/>
</dbReference>
<dbReference type="CDD" id="cd00086">
    <property type="entry name" value="homeodomain"/>
    <property type="match status" value="1"/>
</dbReference>
<feature type="DNA-binding region" description="Homeobox" evidence="6">
    <location>
        <begin position="273"/>
        <end position="332"/>
    </location>
</feature>
<feature type="region of interest" description="Disordered" evidence="8">
    <location>
        <begin position="352"/>
        <end position="426"/>
    </location>
</feature>
<keyword evidence="4 6" id="KW-0371">Homeobox</keyword>
<feature type="compositionally biased region" description="Polar residues" evidence="8">
    <location>
        <begin position="12"/>
        <end position="25"/>
    </location>
</feature>
<evidence type="ECO:0000259" key="10">
    <source>
        <dbReference type="PROSITE" id="PS50803"/>
    </source>
</evidence>
<keyword evidence="3 6" id="KW-0238">DNA-binding</keyword>
<dbReference type="GO" id="GO:0005634">
    <property type="term" value="C:nucleus"/>
    <property type="evidence" value="ECO:0007669"/>
    <property type="project" value="UniProtKB-SubCell"/>
</dbReference>
<feature type="region of interest" description="Disordered" evidence="8">
    <location>
        <begin position="193"/>
        <end position="223"/>
    </location>
</feature>
<dbReference type="GO" id="GO:0000977">
    <property type="term" value="F:RNA polymerase II transcription regulatory region sequence-specific DNA binding"/>
    <property type="evidence" value="ECO:0007669"/>
    <property type="project" value="TreeGrafter"/>
</dbReference>
<dbReference type="PROSITE" id="PS50071">
    <property type="entry name" value="HOMEOBOX_2"/>
    <property type="match status" value="1"/>
</dbReference>
<organism evidence="11 12">
    <name type="scientific">Elysia crispata</name>
    <name type="common">lettuce slug</name>
    <dbReference type="NCBI Taxonomy" id="231223"/>
    <lineage>
        <taxon>Eukaryota</taxon>
        <taxon>Metazoa</taxon>
        <taxon>Spiralia</taxon>
        <taxon>Lophotrochozoa</taxon>
        <taxon>Mollusca</taxon>
        <taxon>Gastropoda</taxon>
        <taxon>Heterobranchia</taxon>
        <taxon>Euthyneura</taxon>
        <taxon>Panpulmonata</taxon>
        <taxon>Sacoglossa</taxon>
        <taxon>Placobranchoidea</taxon>
        <taxon>Plakobranchidae</taxon>
        <taxon>Elysia</taxon>
    </lineage>
</organism>